<dbReference type="GO" id="GO:0015205">
    <property type="term" value="F:nucleobase transmembrane transporter activity"/>
    <property type="evidence" value="ECO:0007669"/>
    <property type="project" value="TreeGrafter"/>
</dbReference>
<feature type="transmembrane region" description="Helical" evidence="7">
    <location>
        <begin position="490"/>
        <end position="506"/>
    </location>
</feature>
<evidence type="ECO:0000256" key="6">
    <source>
        <dbReference type="SAM" id="MobiDB-lite"/>
    </source>
</evidence>
<feature type="transmembrane region" description="Helical" evidence="7">
    <location>
        <begin position="305"/>
        <end position="326"/>
    </location>
</feature>
<evidence type="ECO:0000256" key="2">
    <source>
        <dbReference type="ARBA" id="ARBA00008974"/>
    </source>
</evidence>
<organism evidence="8 9">
    <name type="scientific">Rothia santali</name>
    <dbReference type="NCBI Taxonomy" id="2949643"/>
    <lineage>
        <taxon>Bacteria</taxon>
        <taxon>Bacillati</taxon>
        <taxon>Actinomycetota</taxon>
        <taxon>Actinomycetes</taxon>
        <taxon>Micrococcales</taxon>
        <taxon>Micrococcaceae</taxon>
        <taxon>Rothia</taxon>
    </lineage>
</organism>
<dbReference type="RefSeq" id="WP_254166279.1">
    <property type="nucleotide sequence ID" value="NZ_JANAFB010000015.1"/>
</dbReference>
<dbReference type="AlphaFoldDB" id="A0A9X2HEQ0"/>
<reference evidence="8" key="1">
    <citation type="submission" date="2022-06" db="EMBL/GenBank/DDBJ databases">
        <title>Rothia sp. isolated from sandalwood seedling.</title>
        <authorList>
            <person name="Tuikhar N."/>
            <person name="Kirdat K."/>
            <person name="Thorat V."/>
            <person name="Swetha P."/>
            <person name="Padma S."/>
            <person name="Sundararaj R."/>
            <person name="Yadav A."/>
        </authorList>
    </citation>
    <scope>NUCLEOTIDE SEQUENCE</scope>
    <source>
        <strain evidence="8">AR01</strain>
    </source>
</reference>
<dbReference type="EMBL" id="JANAFB010000015">
    <property type="protein sequence ID" value="MCP3425869.1"/>
    <property type="molecule type" value="Genomic_DNA"/>
</dbReference>
<feature type="transmembrane region" description="Helical" evidence="7">
    <location>
        <begin position="190"/>
        <end position="212"/>
    </location>
</feature>
<keyword evidence="5 7" id="KW-0472">Membrane</keyword>
<dbReference type="PANTHER" id="PTHR30618">
    <property type="entry name" value="NCS1 FAMILY PURINE/PYRIMIDINE TRANSPORTER"/>
    <property type="match status" value="1"/>
</dbReference>
<comment type="similarity">
    <text evidence="2">Belongs to the purine-cytosine permease (2.A.39) family.</text>
</comment>
<feature type="transmembrane region" description="Helical" evidence="7">
    <location>
        <begin position="346"/>
        <end position="372"/>
    </location>
</feature>
<dbReference type="Pfam" id="PF02133">
    <property type="entry name" value="Transp_cyt_pur"/>
    <property type="match status" value="1"/>
</dbReference>
<feature type="transmembrane region" description="Helical" evidence="7">
    <location>
        <begin position="464"/>
        <end position="484"/>
    </location>
</feature>
<dbReference type="Proteomes" id="UP001139502">
    <property type="component" value="Unassembled WGS sequence"/>
</dbReference>
<name>A0A9X2HEQ0_9MICC</name>
<evidence type="ECO:0000256" key="4">
    <source>
        <dbReference type="ARBA" id="ARBA00022989"/>
    </source>
</evidence>
<feature type="transmembrane region" description="Helical" evidence="7">
    <location>
        <begin position="384"/>
        <end position="404"/>
    </location>
</feature>
<sequence length="527" mass="56792">MTQKPKSDASHHEHHHVRLNDAEPWGTGDPAVDAITHVPGTTVPIPTGVSPNLYNGDLAPTTRKGRTWNAYSIFTLWANDVHSLGNYAFAIGLFALGLGGWQIMLAFLLGAVFLFLLLNLSGFMGERVGVPFPVLSRIAFGVHGSKVPAIVRGGVAVVWFGIQTYLASMVLRVLLIALAPGLAPLDENSILGLSTLGWISFLVLWVVQIVIVSFGMEMIRRYEAFAGPIILITMLALAIWIFVQTGGSIHWATEDSLTGGAMWVEIFQSAALWVVIYGTFVLNFCDFTRGAPSEKSVVRGNFFGIPINMLFFAGIVVVLSGGSYTLNGTVIESPTDVVVAIPNTFLLVLACLALIILTIAVNLMANFVAPIYTLTGLFPKVLNFRRAAVISAIIGLVILPWNLYNSPVVIVYFLGGLGALLGPLFGVIMADYWLVRKGKVDVLALYSEDPNAEYAYKRGFNMKAIGAFIPAAVVALVLALVPAFAVVSGFSWFIGAILSAVIYLAIADRSREFRAVDGESIAVVPHH</sequence>
<keyword evidence="4 7" id="KW-1133">Transmembrane helix</keyword>
<protein>
    <submittedName>
        <fullName evidence="8">NCS1 family nucleobase:cation symporter-1</fullName>
    </submittedName>
</protein>
<comment type="subcellular location">
    <subcellularLocation>
        <location evidence="1">Membrane</location>
        <topology evidence="1">Multi-pass membrane protein</topology>
    </subcellularLocation>
</comment>
<evidence type="ECO:0000256" key="1">
    <source>
        <dbReference type="ARBA" id="ARBA00004141"/>
    </source>
</evidence>
<feature type="transmembrane region" description="Helical" evidence="7">
    <location>
        <begin position="263"/>
        <end position="284"/>
    </location>
</feature>
<dbReference type="CDD" id="cd11555">
    <property type="entry name" value="SLC-NCS1sbd_u1"/>
    <property type="match status" value="1"/>
</dbReference>
<feature type="transmembrane region" description="Helical" evidence="7">
    <location>
        <begin position="87"/>
        <end position="118"/>
    </location>
</feature>
<evidence type="ECO:0000313" key="8">
    <source>
        <dbReference type="EMBL" id="MCP3425869.1"/>
    </source>
</evidence>
<evidence type="ECO:0000313" key="9">
    <source>
        <dbReference type="Proteomes" id="UP001139502"/>
    </source>
</evidence>
<evidence type="ECO:0000256" key="5">
    <source>
        <dbReference type="ARBA" id="ARBA00023136"/>
    </source>
</evidence>
<dbReference type="GO" id="GO:0005886">
    <property type="term" value="C:plasma membrane"/>
    <property type="evidence" value="ECO:0007669"/>
    <property type="project" value="TreeGrafter"/>
</dbReference>
<feature type="transmembrane region" description="Helical" evidence="7">
    <location>
        <begin position="155"/>
        <end position="178"/>
    </location>
</feature>
<evidence type="ECO:0000256" key="3">
    <source>
        <dbReference type="ARBA" id="ARBA00022692"/>
    </source>
</evidence>
<gene>
    <name evidence="8" type="ORF">NBM05_07580</name>
</gene>
<dbReference type="InterPro" id="IPR045225">
    <property type="entry name" value="Uracil/uridine/allantoin_perm"/>
</dbReference>
<dbReference type="Gene3D" id="1.10.4160.10">
    <property type="entry name" value="Hydantoin permease"/>
    <property type="match status" value="1"/>
</dbReference>
<dbReference type="InterPro" id="IPR001248">
    <property type="entry name" value="Pur-cyt_permease"/>
</dbReference>
<feature type="compositionally biased region" description="Basic and acidic residues" evidence="6">
    <location>
        <begin position="1"/>
        <end position="11"/>
    </location>
</feature>
<dbReference type="PANTHER" id="PTHR30618:SF6">
    <property type="entry name" value="NCS1 FAMILY NUCLEOBASE:CATION SYMPORTER-1"/>
    <property type="match status" value="1"/>
</dbReference>
<keyword evidence="9" id="KW-1185">Reference proteome</keyword>
<feature type="transmembrane region" description="Helical" evidence="7">
    <location>
        <begin position="410"/>
        <end position="435"/>
    </location>
</feature>
<proteinExistence type="inferred from homology"/>
<feature type="transmembrane region" description="Helical" evidence="7">
    <location>
        <begin position="224"/>
        <end position="243"/>
    </location>
</feature>
<comment type="caution">
    <text evidence="8">The sequence shown here is derived from an EMBL/GenBank/DDBJ whole genome shotgun (WGS) entry which is preliminary data.</text>
</comment>
<keyword evidence="3 7" id="KW-0812">Transmembrane</keyword>
<feature type="region of interest" description="Disordered" evidence="6">
    <location>
        <begin position="1"/>
        <end position="26"/>
    </location>
</feature>
<evidence type="ECO:0000256" key="7">
    <source>
        <dbReference type="SAM" id="Phobius"/>
    </source>
</evidence>
<accession>A0A9X2HEQ0</accession>